<feature type="compositionally biased region" description="Polar residues" evidence="3">
    <location>
        <begin position="177"/>
        <end position="190"/>
    </location>
</feature>
<dbReference type="Proteomes" id="UP000629468">
    <property type="component" value="Unassembled WGS sequence"/>
</dbReference>
<evidence type="ECO:0000256" key="3">
    <source>
        <dbReference type="SAM" id="MobiDB-lite"/>
    </source>
</evidence>
<evidence type="ECO:0000259" key="4">
    <source>
        <dbReference type="Pfam" id="PF07808"/>
    </source>
</evidence>
<reference evidence="5 6" key="1">
    <citation type="journal article" name="Sci. Rep.">
        <title>Telomere-to-telomere assembled and centromere annotated genomes of the two main subspecies of the button mushroom Agaricus bisporus reveal especially polymorphic chromosome ends.</title>
        <authorList>
            <person name="Sonnenberg A.S.M."/>
            <person name="Sedaghat-Telgerd N."/>
            <person name="Lavrijssen B."/>
            <person name="Ohm R.A."/>
            <person name="Hendrickx P.M."/>
            <person name="Scholtmeijer K."/>
            <person name="Baars J.J.P."/>
            <person name="van Peer A."/>
        </authorList>
    </citation>
    <scope>NUCLEOTIDE SEQUENCE [LARGE SCALE GENOMIC DNA]</scope>
    <source>
        <strain evidence="5 6">H119_p4</strain>
    </source>
</reference>
<feature type="region of interest" description="Disordered" evidence="3">
    <location>
        <begin position="146"/>
        <end position="390"/>
    </location>
</feature>
<organism evidence="5 6">
    <name type="scientific">Agaricus bisporus var. burnettii</name>
    <dbReference type="NCBI Taxonomy" id="192524"/>
    <lineage>
        <taxon>Eukaryota</taxon>
        <taxon>Fungi</taxon>
        <taxon>Dikarya</taxon>
        <taxon>Basidiomycota</taxon>
        <taxon>Agaricomycotina</taxon>
        <taxon>Agaricomycetes</taxon>
        <taxon>Agaricomycetidae</taxon>
        <taxon>Agaricales</taxon>
        <taxon>Agaricineae</taxon>
        <taxon>Agaricaceae</taxon>
        <taxon>Agaricus</taxon>
    </lineage>
</organism>
<feature type="compositionally biased region" description="Pro residues" evidence="3">
    <location>
        <begin position="256"/>
        <end position="269"/>
    </location>
</feature>
<gene>
    <name evidence="5" type="ORF">Agabi119p4_6388</name>
</gene>
<feature type="compositionally biased region" description="Basic and acidic residues" evidence="3">
    <location>
        <begin position="158"/>
        <end position="174"/>
    </location>
</feature>
<protein>
    <recommendedName>
        <fullName evidence="4">RED-like N-terminal domain-containing protein</fullName>
    </recommendedName>
</protein>
<sequence>MDQESFRLLLQSGSSPGAPVGSRANISSTSAKSKKVESSKPTFKPRKVKKVITADSKYRDRAAERRVGGGNDYAHVEAIRDDFERQIAGNEDQTDVEEKRKYLGGDGEHSILVKGLDMALLEQNKARVAQEETVDDDTLEQVYLEASSSATVPKKRTRQDLIKELKQKRSRQDDPDSSATPESQTQASTTEKGDALEDAKKQGKFRPIGFKPIGALEEGKKKKKNKNGGNVKEGGERKKKKRKVASPEAEVSKAQVPPPPSTEDPPPIPTNQSTAKVEEPEPEPLLEEDFDIFAGAGDYEGLEVDDEEGEDETEPPAKSTSQEPAPAGSSRKWIEMEEDALSKPIPLPHEANDSKGLPSPNETQGRDPNRSDVEMKGGAVPENEENEEQRTMRLEALESSNLPSIRDFLAMDDAALAAEKRKKRKEKKKSAGGPKSMEAKVNRDFQRLQSYTSKKEGSGSR</sequence>
<evidence type="ECO:0000256" key="2">
    <source>
        <dbReference type="ARBA" id="ARBA00023242"/>
    </source>
</evidence>
<dbReference type="AlphaFoldDB" id="A0A8H7C8I9"/>
<proteinExistence type="predicted"/>
<dbReference type="EMBL" id="JABXXO010000009">
    <property type="protein sequence ID" value="KAF7770414.1"/>
    <property type="molecule type" value="Genomic_DNA"/>
</dbReference>
<feature type="compositionally biased region" description="Acidic residues" evidence="3">
    <location>
        <begin position="280"/>
        <end position="291"/>
    </location>
</feature>
<evidence type="ECO:0000256" key="1">
    <source>
        <dbReference type="ARBA" id="ARBA00004123"/>
    </source>
</evidence>
<dbReference type="GO" id="GO:0005634">
    <property type="term" value="C:nucleus"/>
    <property type="evidence" value="ECO:0007669"/>
    <property type="project" value="UniProtKB-SubCell"/>
</dbReference>
<dbReference type="InterPro" id="IPR039896">
    <property type="entry name" value="Red-like"/>
</dbReference>
<feature type="compositionally biased region" description="Basic and acidic residues" evidence="3">
    <location>
        <begin position="191"/>
        <end position="201"/>
    </location>
</feature>
<accession>A0A8H7C8I9</accession>
<comment type="subcellular location">
    <subcellularLocation>
        <location evidence="1">Nucleus</location>
    </subcellularLocation>
</comment>
<feature type="compositionally biased region" description="Basic and acidic residues" evidence="3">
    <location>
        <begin position="364"/>
        <end position="375"/>
    </location>
</feature>
<feature type="region of interest" description="Disordered" evidence="3">
    <location>
        <begin position="419"/>
        <end position="461"/>
    </location>
</feature>
<feature type="domain" description="RED-like N-terminal" evidence="4">
    <location>
        <begin position="48"/>
        <end position="159"/>
    </location>
</feature>
<dbReference type="Pfam" id="PF07808">
    <property type="entry name" value="RED_N"/>
    <property type="match status" value="1"/>
</dbReference>
<feature type="compositionally biased region" description="Acidic residues" evidence="3">
    <location>
        <begin position="300"/>
        <end position="314"/>
    </location>
</feature>
<dbReference type="PANTHER" id="PTHR12765">
    <property type="entry name" value="RED PROTEIN IK FACTOR CYTOKINE IK"/>
    <property type="match status" value="1"/>
</dbReference>
<keyword evidence="2" id="KW-0539">Nucleus</keyword>
<comment type="caution">
    <text evidence="5">The sequence shown here is derived from an EMBL/GenBank/DDBJ whole genome shotgun (WGS) entry which is preliminary data.</text>
</comment>
<evidence type="ECO:0000313" key="5">
    <source>
        <dbReference type="EMBL" id="KAF7770414.1"/>
    </source>
</evidence>
<feature type="compositionally biased region" description="Basic residues" evidence="3">
    <location>
        <begin position="420"/>
        <end position="430"/>
    </location>
</feature>
<feature type="region of interest" description="Disordered" evidence="3">
    <location>
        <begin position="1"/>
        <end position="46"/>
    </location>
</feature>
<dbReference type="InterPro" id="IPR012916">
    <property type="entry name" value="RED_N"/>
</dbReference>
<evidence type="ECO:0000313" key="6">
    <source>
        <dbReference type="Proteomes" id="UP000629468"/>
    </source>
</evidence>
<feature type="compositionally biased region" description="Basic and acidic residues" evidence="3">
    <location>
        <begin position="437"/>
        <end position="446"/>
    </location>
</feature>
<name>A0A8H7C8I9_AGABI</name>